<evidence type="ECO:0000256" key="2">
    <source>
        <dbReference type="ARBA" id="ARBA00007637"/>
    </source>
</evidence>
<evidence type="ECO:0000256" key="3">
    <source>
        <dbReference type="ARBA" id="ARBA00018569"/>
    </source>
</evidence>
<evidence type="ECO:0000256" key="4">
    <source>
        <dbReference type="ARBA" id="ARBA00031367"/>
    </source>
</evidence>
<name>A0A2A6RG85_9CHLR</name>
<sequence length="116" mass="11963">MAHVLVTGGAGFIGSHLVDALLARGDTVRVFDDLSTGQRANLAAVQAEVELLEGDLRDAATVARAVAGVEVVYHQGALPSVPRSIADPLTSHAVNSTGTLNLLLAARDAGVRRVEV</sequence>
<dbReference type="Gene3D" id="3.40.50.720">
    <property type="entry name" value="NAD(P)-binding Rossmann-like Domain"/>
    <property type="match status" value="1"/>
</dbReference>
<dbReference type="InterPro" id="IPR001509">
    <property type="entry name" value="Epimerase_deHydtase"/>
</dbReference>
<dbReference type="Pfam" id="PF01370">
    <property type="entry name" value="Epimerase"/>
    <property type="match status" value="1"/>
</dbReference>
<comment type="pathway">
    <text evidence="1">Carbohydrate metabolism; galactose metabolism.</text>
</comment>
<dbReference type="OrthoDB" id="9803061at2"/>
<organism evidence="7 8">
    <name type="scientific">Candidatus Viridilinea mediisalina</name>
    <dbReference type="NCBI Taxonomy" id="2024553"/>
    <lineage>
        <taxon>Bacteria</taxon>
        <taxon>Bacillati</taxon>
        <taxon>Chloroflexota</taxon>
        <taxon>Chloroflexia</taxon>
        <taxon>Chloroflexales</taxon>
        <taxon>Chloroflexineae</taxon>
        <taxon>Oscillochloridaceae</taxon>
        <taxon>Candidatus Viridilinea</taxon>
    </lineage>
</organism>
<evidence type="ECO:0000313" key="7">
    <source>
        <dbReference type="EMBL" id="PDW02032.1"/>
    </source>
</evidence>
<feature type="domain" description="NAD-dependent epimerase/dehydratase" evidence="6">
    <location>
        <begin position="4"/>
        <end position="114"/>
    </location>
</feature>
<gene>
    <name evidence="7" type="ORF">CJ255_16145</name>
</gene>
<dbReference type="SUPFAM" id="SSF51735">
    <property type="entry name" value="NAD(P)-binding Rossmann-fold domains"/>
    <property type="match status" value="1"/>
</dbReference>
<dbReference type="PANTHER" id="PTHR43725:SF53">
    <property type="entry name" value="UDP-ARABINOSE 4-EPIMERASE 1"/>
    <property type="match status" value="1"/>
</dbReference>
<comment type="similarity">
    <text evidence="2">Belongs to the NAD(P)-dependent epimerase/dehydratase family.</text>
</comment>
<protein>
    <recommendedName>
        <fullName evidence="3">UDP-glucose 4-epimerase</fullName>
    </recommendedName>
    <alternativeName>
        <fullName evidence="5">Galactowaldenase</fullName>
    </alternativeName>
    <alternativeName>
        <fullName evidence="4">UDP-galactose 4-epimerase</fullName>
    </alternativeName>
</protein>
<proteinExistence type="inferred from homology"/>
<accession>A0A2A6RG85</accession>
<dbReference type="PANTHER" id="PTHR43725">
    <property type="entry name" value="UDP-GLUCOSE 4-EPIMERASE"/>
    <property type="match status" value="1"/>
</dbReference>
<dbReference type="EMBL" id="NQWI01000092">
    <property type="protein sequence ID" value="PDW02032.1"/>
    <property type="molecule type" value="Genomic_DNA"/>
</dbReference>
<evidence type="ECO:0000256" key="5">
    <source>
        <dbReference type="ARBA" id="ARBA00033067"/>
    </source>
</evidence>
<dbReference type="Proteomes" id="UP000220527">
    <property type="component" value="Unassembled WGS sequence"/>
</dbReference>
<dbReference type="AlphaFoldDB" id="A0A2A6RG85"/>
<evidence type="ECO:0000259" key="6">
    <source>
        <dbReference type="Pfam" id="PF01370"/>
    </source>
</evidence>
<dbReference type="GO" id="GO:0033499">
    <property type="term" value="P:galactose catabolic process via UDP-galactose, Leloir pathway"/>
    <property type="evidence" value="ECO:0007669"/>
    <property type="project" value="TreeGrafter"/>
</dbReference>
<evidence type="ECO:0000256" key="1">
    <source>
        <dbReference type="ARBA" id="ARBA00004947"/>
    </source>
</evidence>
<dbReference type="InterPro" id="IPR036291">
    <property type="entry name" value="NAD(P)-bd_dom_sf"/>
</dbReference>
<reference evidence="8" key="1">
    <citation type="submission" date="2017-08" db="EMBL/GenBank/DDBJ databases">
        <authorList>
            <person name="Grouzdev D.S."/>
            <person name="Gaisin V.A."/>
            <person name="Rysina M.S."/>
            <person name="Gorlenko V.M."/>
        </authorList>
    </citation>
    <scope>NUCLEOTIDE SEQUENCE [LARGE SCALE GENOMIC DNA]</scope>
    <source>
        <strain evidence="8">Kir15-3F</strain>
    </source>
</reference>
<keyword evidence="8" id="KW-1185">Reference proteome</keyword>
<dbReference type="RefSeq" id="WP_097645132.1">
    <property type="nucleotide sequence ID" value="NZ_NQWI01000092.1"/>
</dbReference>
<comment type="caution">
    <text evidence="7">The sequence shown here is derived from an EMBL/GenBank/DDBJ whole genome shotgun (WGS) entry which is preliminary data.</text>
</comment>
<evidence type="ECO:0000313" key="8">
    <source>
        <dbReference type="Proteomes" id="UP000220527"/>
    </source>
</evidence>